<proteinExistence type="predicted"/>
<dbReference type="SUPFAM" id="SSF100950">
    <property type="entry name" value="NagB/RpiA/CoA transferase-like"/>
    <property type="match status" value="1"/>
</dbReference>
<keyword evidence="3" id="KW-1185">Reference proteome</keyword>
<accession>A0ABN6E7V9</accession>
<evidence type="ECO:0000313" key="3">
    <source>
        <dbReference type="Proteomes" id="UP000663623"/>
    </source>
</evidence>
<dbReference type="PIRSF" id="PIRSF020269">
    <property type="entry name" value="DUF1121"/>
    <property type="match status" value="1"/>
</dbReference>
<sequence>MNQYKVWRNELIAKDIVERLNRKKYNAFYVPTLEDAKNKVLELIPEGSSIALGGSVTIEELGLIEIFRNGPYKLFDRYKPMSAEERIELLRQSLLADVLVTSTNAITKNGELVNVDCSGNRVSAMIFGPKKVIIVAGVNKVVEDLDEAFKRLKKIAPMNSKRNNHKTPCVETGYCMDCQIKSRMCNYITIINHGMKFEGRINIIIVPFEIGF</sequence>
<organism evidence="2 3">
    <name type="scientific">Caldicellulosiruptor diazotrophicus</name>
    <dbReference type="NCBI Taxonomy" id="2806205"/>
    <lineage>
        <taxon>Bacteria</taxon>
        <taxon>Bacillati</taxon>
        <taxon>Bacillota</taxon>
        <taxon>Bacillota incertae sedis</taxon>
        <taxon>Caldicellulosiruptorales</taxon>
        <taxon>Caldicellulosiruptoraceae</taxon>
        <taxon>Caldicellulosiruptor</taxon>
    </lineage>
</organism>
<name>A0ABN6E7V9_9FIRM</name>
<reference evidence="2 3" key="1">
    <citation type="submission" date="2021-02" db="EMBL/GenBank/DDBJ databases">
        <title>Nitrogen-fixing ability and nitrogen fixation related genes of thermophilic fermentative bacteria in the genus Caldicellulosiruptor.</title>
        <authorList>
            <person name="Chen Y."/>
            <person name="Nishihara A."/>
            <person name="Haruta S."/>
        </authorList>
    </citation>
    <scope>NUCLEOTIDE SEQUENCE [LARGE SCALE GENOMIC DNA]</scope>
    <source>
        <strain evidence="2 3">YA01</strain>
    </source>
</reference>
<evidence type="ECO:0000259" key="1">
    <source>
        <dbReference type="Pfam" id="PF02589"/>
    </source>
</evidence>
<dbReference type="Pfam" id="PF02589">
    <property type="entry name" value="LUD_dom"/>
    <property type="match status" value="1"/>
</dbReference>
<dbReference type="InterPro" id="IPR003741">
    <property type="entry name" value="LUD_dom"/>
</dbReference>
<dbReference type="InterPro" id="IPR024185">
    <property type="entry name" value="FTHF_cligase-like_sf"/>
</dbReference>
<dbReference type="PANTHER" id="PTHR36179:SF2">
    <property type="entry name" value="LUD DOMAIN-CONTAINING PROTEIN"/>
    <property type="match status" value="1"/>
</dbReference>
<evidence type="ECO:0000313" key="2">
    <source>
        <dbReference type="EMBL" id="BCS80164.1"/>
    </source>
</evidence>
<dbReference type="EMBL" id="AP024480">
    <property type="protein sequence ID" value="BCS80164.1"/>
    <property type="molecule type" value="Genomic_DNA"/>
</dbReference>
<feature type="domain" description="LUD" evidence="1">
    <location>
        <begin position="15"/>
        <end position="206"/>
    </location>
</feature>
<dbReference type="RefSeq" id="WP_207180323.1">
    <property type="nucleotide sequence ID" value="NZ_AP024480.1"/>
</dbReference>
<dbReference type="PANTHER" id="PTHR36179">
    <property type="entry name" value="LUD_DOM DOMAIN-CONTAINING PROTEIN"/>
    <property type="match status" value="1"/>
</dbReference>
<gene>
    <name evidence="2" type="ORF">CaldiYA01_01240</name>
</gene>
<protein>
    <submittedName>
        <fullName evidence="2">Membrane protein</fullName>
    </submittedName>
</protein>
<dbReference type="InterPro" id="IPR009501">
    <property type="entry name" value="UCP020269"/>
</dbReference>
<dbReference type="Proteomes" id="UP000663623">
    <property type="component" value="Chromosome"/>
</dbReference>
<dbReference type="InterPro" id="IPR037171">
    <property type="entry name" value="NagB/RpiA_transferase-like"/>
</dbReference>
<dbReference type="Gene3D" id="3.40.50.10420">
    <property type="entry name" value="NagB/RpiA/CoA transferase-like"/>
    <property type="match status" value="1"/>
</dbReference>